<name>A0A4S4LP55_9AGAM</name>
<dbReference type="InterPro" id="IPR033181">
    <property type="entry name" value="Mic26_fungi"/>
</dbReference>
<comment type="caution">
    <text evidence="2">The sequence shown here is derived from an EMBL/GenBank/DDBJ whole genome shotgun (WGS) entry which is preliminary data.</text>
</comment>
<protein>
    <recommendedName>
        <fullName evidence="1">MICOS complex subunit</fullName>
    </recommendedName>
</protein>
<dbReference type="EMBL" id="SGPL01000307">
    <property type="protein sequence ID" value="THH14034.1"/>
    <property type="molecule type" value="Genomic_DNA"/>
</dbReference>
<dbReference type="GO" id="GO:0044284">
    <property type="term" value="C:mitochondrial crista junction"/>
    <property type="evidence" value="ECO:0007669"/>
    <property type="project" value="TreeGrafter"/>
</dbReference>
<dbReference type="GO" id="GO:0042407">
    <property type="term" value="P:cristae formation"/>
    <property type="evidence" value="ECO:0007669"/>
    <property type="project" value="InterPro"/>
</dbReference>
<evidence type="ECO:0000313" key="3">
    <source>
        <dbReference type="Proteomes" id="UP000310158"/>
    </source>
</evidence>
<gene>
    <name evidence="2" type="ORF">EW146_g6249</name>
</gene>
<keyword evidence="1" id="KW-0496">Mitochondrion</keyword>
<dbReference type="OrthoDB" id="2399148at2759"/>
<evidence type="ECO:0000256" key="1">
    <source>
        <dbReference type="RuleBase" id="RU363021"/>
    </source>
</evidence>
<accession>A0A4S4LP55</accession>
<sequence>MSWSRVVPRRALFAAASVAIALHETPREKLSIYPAPPKDVIVVSSPSELERQIGAARRAATSTINDAHAHVQAVVSRWIGVEQAVEHRVKSIIAPDEPLTPGLLYVGVASLTGSIVARNRLLFWRLLLPPTLFFASLDYFLPKTSRNFSNYLGSLEDQYFPTFSEKHEIAKAHSAMTWERVKEATKDGRVKFEESVGSIVDRVQETTGLKLSDAFGRGQNAVKEAGEEVKGKVMEAVVKVEKVVEPVKEPAKEAEKKRGGQTASIDCTLVHQTSAPCAHT</sequence>
<dbReference type="InterPro" id="IPR019166">
    <property type="entry name" value="MIC26/MIC27"/>
</dbReference>
<keyword evidence="3" id="KW-1185">Reference proteome</keyword>
<comment type="subcellular location">
    <subcellularLocation>
        <location evidence="1">Mitochondrion inner membrane</location>
    </subcellularLocation>
</comment>
<dbReference type="Proteomes" id="UP000310158">
    <property type="component" value="Unassembled WGS sequence"/>
</dbReference>
<keyword evidence="1" id="KW-0472">Membrane</keyword>
<proteinExistence type="predicted"/>
<reference evidence="2 3" key="1">
    <citation type="submission" date="2019-02" db="EMBL/GenBank/DDBJ databases">
        <title>Genome sequencing of the rare red list fungi Bondarzewia mesenterica.</title>
        <authorList>
            <person name="Buettner E."/>
            <person name="Kellner H."/>
        </authorList>
    </citation>
    <scope>NUCLEOTIDE SEQUENCE [LARGE SCALE GENOMIC DNA]</scope>
    <source>
        <strain evidence="2 3">DSM 108281</strain>
    </source>
</reference>
<organism evidence="2 3">
    <name type="scientific">Bondarzewia mesenterica</name>
    <dbReference type="NCBI Taxonomy" id="1095465"/>
    <lineage>
        <taxon>Eukaryota</taxon>
        <taxon>Fungi</taxon>
        <taxon>Dikarya</taxon>
        <taxon>Basidiomycota</taxon>
        <taxon>Agaricomycotina</taxon>
        <taxon>Agaricomycetes</taxon>
        <taxon>Russulales</taxon>
        <taxon>Bondarzewiaceae</taxon>
        <taxon>Bondarzewia</taxon>
    </lineage>
</organism>
<keyword evidence="1" id="KW-0999">Mitochondrion inner membrane</keyword>
<dbReference type="Pfam" id="PF09769">
    <property type="entry name" value="ApoO"/>
    <property type="match status" value="1"/>
</dbReference>
<dbReference type="GO" id="GO:0061617">
    <property type="term" value="C:MICOS complex"/>
    <property type="evidence" value="ECO:0007669"/>
    <property type="project" value="UniProtKB-UniRule"/>
</dbReference>
<dbReference type="PANTHER" id="PTHR28268:SF1">
    <property type="entry name" value="MICOS SUBUNIT MIC26"/>
    <property type="match status" value="1"/>
</dbReference>
<comment type="function">
    <text evidence="1">Component of the MICOS complex, a large protein complex of the mitochondrial inner membrane that plays crucial roles in the maintenance of crista junctions, inner membrane architecture, and formation of contact sites to the outer membrane.</text>
</comment>
<dbReference type="PANTHER" id="PTHR28268">
    <property type="entry name" value="MICOS SUBUNIT MIC26"/>
    <property type="match status" value="1"/>
</dbReference>
<comment type="subunit">
    <text evidence="1">Component of the mitochondrial contact site and cristae organizing system (MICOS) complex.</text>
</comment>
<dbReference type="AlphaFoldDB" id="A0A4S4LP55"/>
<evidence type="ECO:0000313" key="2">
    <source>
        <dbReference type="EMBL" id="THH14034.1"/>
    </source>
</evidence>